<feature type="transmembrane region" description="Helical" evidence="2">
    <location>
        <begin position="222"/>
        <end position="239"/>
    </location>
</feature>
<dbReference type="SUPFAM" id="SSF103473">
    <property type="entry name" value="MFS general substrate transporter"/>
    <property type="match status" value="1"/>
</dbReference>
<feature type="transmembrane region" description="Helical" evidence="2">
    <location>
        <begin position="259"/>
        <end position="280"/>
    </location>
</feature>
<dbReference type="InterPro" id="IPR053160">
    <property type="entry name" value="MFS_DHA3_Transporter"/>
</dbReference>
<evidence type="ECO:0008006" key="5">
    <source>
        <dbReference type="Google" id="ProtNLM"/>
    </source>
</evidence>
<protein>
    <recommendedName>
        <fullName evidence="5">MFS transporter</fullName>
    </recommendedName>
</protein>
<dbReference type="EMBL" id="OUNC01000078">
    <property type="protein sequence ID" value="SPP30734.1"/>
    <property type="molecule type" value="Genomic_DNA"/>
</dbReference>
<dbReference type="PANTHER" id="PTHR23530">
    <property type="entry name" value="TRANSPORT PROTEIN-RELATED"/>
    <property type="match status" value="1"/>
</dbReference>
<dbReference type="GO" id="GO:0022857">
    <property type="term" value="F:transmembrane transporter activity"/>
    <property type="evidence" value="ECO:0007669"/>
    <property type="project" value="InterPro"/>
</dbReference>
<feature type="transmembrane region" description="Helical" evidence="2">
    <location>
        <begin position="374"/>
        <end position="393"/>
    </location>
</feature>
<dbReference type="Proteomes" id="UP000270190">
    <property type="component" value="Unassembled WGS sequence"/>
</dbReference>
<feature type="transmembrane region" description="Helical" evidence="2">
    <location>
        <begin position="292"/>
        <end position="311"/>
    </location>
</feature>
<keyword evidence="2" id="KW-1133">Transmembrane helix</keyword>
<feature type="transmembrane region" description="Helical" evidence="2">
    <location>
        <begin position="167"/>
        <end position="187"/>
    </location>
</feature>
<evidence type="ECO:0000256" key="2">
    <source>
        <dbReference type="SAM" id="Phobius"/>
    </source>
</evidence>
<dbReference type="AlphaFoldDB" id="A0A2X0Q8V1"/>
<dbReference type="CDD" id="cd06174">
    <property type="entry name" value="MFS"/>
    <property type="match status" value="1"/>
</dbReference>
<evidence type="ECO:0000256" key="1">
    <source>
        <dbReference type="ARBA" id="ARBA00004651"/>
    </source>
</evidence>
<dbReference type="RefSeq" id="WP_120483260.1">
    <property type="nucleotide sequence ID" value="NZ_CBCPKC010000001.1"/>
</dbReference>
<feature type="transmembrane region" description="Helical" evidence="2">
    <location>
        <begin position="12"/>
        <end position="30"/>
    </location>
</feature>
<name>A0A2X0Q8V1_BROTH</name>
<proteinExistence type="predicted"/>
<reference evidence="4" key="1">
    <citation type="submission" date="2018-04" db="EMBL/GenBank/DDBJ databases">
        <authorList>
            <person name="Illikoud N."/>
        </authorList>
    </citation>
    <scope>NUCLEOTIDE SEQUENCE [LARGE SCALE GENOMIC DNA]</scope>
</reference>
<dbReference type="InterPro" id="IPR036259">
    <property type="entry name" value="MFS_trans_sf"/>
</dbReference>
<gene>
    <name evidence="3" type="ORF">BTBSAS_80074</name>
</gene>
<feature type="transmembrane region" description="Helical" evidence="2">
    <location>
        <begin position="348"/>
        <end position="368"/>
    </location>
</feature>
<accession>A0A2X0Q8V1</accession>
<feature type="transmembrane region" description="Helical" evidence="2">
    <location>
        <begin position="317"/>
        <end position="336"/>
    </location>
</feature>
<comment type="subcellular location">
    <subcellularLocation>
        <location evidence="1">Cell membrane</location>
        <topology evidence="1">Multi-pass membrane protein</topology>
    </subcellularLocation>
</comment>
<dbReference type="InterPro" id="IPR011701">
    <property type="entry name" value="MFS"/>
</dbReference>
<dbReference type="PANTHER" id="PTHR23530:SF1">
    <property type="entry name" value="PERMEASE, MAJOR FACILITATOR SUPERFAMILY-RELATED"/>
    <property type="match status" value="1"/>
</dbReference>
<dbReference type="Gene3D" id="1.20.1250.20">
    <property type="entry name" value="MFS general substrate transporter like domains"/>
    <property type="match status" value="1"/>
</dbReference>
<sequence>MDNDIIKLVRKFNVITVMYSAGIVIWAASIELYLQSIGYTIAAIMLFNSFFWIFSTLSEIPAGVISDTFGRKKAMLISCILRGFGLGLLFIPSHQLWILLLSGLLTAVSESFNSGTMSAWVIDKVKSIDEKYDIENIFSKNSLFLTSTSMVVGFVGGRILGVKNLSYPLLAGIILFIITIVYISLFFKDNSHQQQDNQPINLFSGFVSSFKEGYAFLRTDKLYFSLCISFLPLILLIVAPSNQWQLYFGNEYGGVKITAYIWVGMGLFGIIGSRIPQLLARVIKNKLSSLQLLLLLNMCAIILCVVITNVYLSVLLFLMHVSFTTADAIIRTGLLHNTIPAKSTNRNTLISFFYTIESCMTAVVIIVIGVLTTVINLGTIWIMFALIATVISLPSLRKLNKKIETEAF</sequence>
<keyword evidence="2" id="KW-0812">Transmembrane</keyword>
<organism evidence="3 4">
    <name type="scientific">Brochothrix thermosphacta</name>
    <name type="common">Microbacterium thermosphactum</name>
    <dbReference type="NCBI Taxonomy" id="2756"/>
    <lineage>
        <taxon>Bacteria</taxon>
        <taxon>Bacillati</taxon>
        <taxon>Bacillota</taxon>
        <taxon>Bacilli</taxon>
        <taxon>Bacillales</taxon>
        <taxon>Listeriaceae</taxon>
        <taxon>Brochothrix</taxon>
    </lineage>
</organism>
<dbReference type="GO" id="GO:0005886">
    <property type="term" value="C:plasma membrane"/>
    <property type="evidence" value="ECO:0007669"/>
    <property type="project" value="UniProtKB-SubCell"/>
</dbReference>
<feature type="transmembrane region" description="Helical" evidence="2">
    <location>
        <begin position="74"/>
        <end position="91"/>
    </location>
</feature>
<evidence type="ECO:0000313" key="4">
    <source>
        <dbReference type="Proteomes" id="UP000270190"/>
    </source>
</evidence>
<evidence type="ECO:0000313" key="3">
    <source>
        <dbReference type="EMBL" id="SPP30734.1"/>
    </source>
</evidence>
<dbReference type="Pfam" id="PF07690">
    <property type="entry name" value="MFS_1"/>
    <property type="match status" value="1"/>
</dbReference>
<keyword evidence="2" id="KW-0472">Membrane</keyword>